<proteinExistence type="predicted"/>
<name>A0ABD0T0H5_LOXSC</name>
<feature type="region of interest" description="Disordered" evidence="1">
    <location>
        <begin position="316"/>
        <end position="348"/>
    </location>
</feature>
<evidence type="ECO:0000313" key="3">
    <source>
        <dbReference type="Proteomes" id="UP001549921"/>
    </source>
</evidence>
<accession>A0ABD0T0H5</accession>
<dbReference type="AlphaFoldDB" id="A0ABD0T0H5"/>
<evidence type="ECO:0000313" key="2">
    <source>
        <dbReference type="EMBL" id="KAL0831493.1"/>
    </source>
</evidence>
<dbReference type="EMBL" id="JBEDNZ010000012">
    <property type="protein sequence ID" value="KAL0831493.1"/>
    <property type="molecule type" value="Genomic_DNA"/>
</dbReference>
<feature type="region of interest" description="Disordered" evidence="1">
    <location>
        <begin position="1"/>
        <end position="51"/>
    </location>
</feature>
<organism evidence="2 3">
    <name type="scientific">Loxostege sticticalis</name>
    <name type="common">Beet webworm moth</name>
    <dbReference type="NCBI Taxonomy" id="481309"/>
    <lineage>
        <taxon>Eukaryota</taxon>
        <taxon>Metazoa</taxon>
        <taxon>Ecdysozoa</taxon>
        <taxon>Arthropoda</taxon>
        <taxon>Hexapoda</taxon>
        <taxon>Insecta</taxon>
        <taxon>Pterygota</taxon>
        <taxon>Neoptera</taxon>
        <taxon>Endopterygota</taxon>
        <taxon>Lepidoptera</taxon>
        <taxon>Glossata</taxon>
        <taxon>Ditrysia</taxon>
        <taxon>Pyraloidea</taxon>
        <taxon>Crambidae</taxon>
        <taxon>Pyraustinae</taxon>
        <taxon>Loxostege</taxon>
    </lineage>
</organism>
<evidence type="ECO:0000256" key="1">
    <source>
        <dbReference type="SAM" id="MobiDB-lite"/>
    </source>
</evidence>
<feature type="region of interest" description="Disordered" evidence="1">
    <location>
        <begin position="378"/>
        <end position="437"/>
    </location>
</feature>
<reference evidence="2 3" key="1">
    <citation type="submission" date="2024-06" db="EMBL/GenBank/DDBJ databases">
        <title>A chromosome-level genome assembly of beet webworm, Loxostege sticticalis.</title>
        <authorList>
            <person name="Zhang Y."/>
        </authorList>
    </citation>
    <scope>NUCLEOTIDE SEQUENCE [LARGE SCALE GENOMIC DNA]</scope>
    <source>
        <strain evidence="2">AQ028</strain>
        <tissue evidence="2">Male pupae</tissue>
    </source>
</reference>
<comment type="caution">
    <text evidence="2">The sequence shown here is derived from an EMBL/GenBank/DDBJ whole genome shotgun (WGS) entry which is preliminary data.</text>
</comment>
<feature type="compositionally biased region" description="Basic and acidic residues" evidence="1">
    <location>
        <begin position="37"/>
        <end position="51"/>
    </location>
</feature>
<sequence>MSDSEGSSSSSSSSETDRVTSPTRDTRPSRNRKRKAPDRSDKCTKSKKSKSELRKFAQHCFEQFAARSSFHNYPPFHPPEFEQKNDDEVSLNVSGELFSDNESTVPSSFQLPIRTVLKEPAISKSSKDHIELLNSIQHLNCPEWCDVRYSEVQKNYCSTPGFVELECNDEIKPFDKLPNLMVAERSYAALTQALIKQRESAQAGFASLLSWASSTDELSPLSLKDKINEIFIEGNYNKISSDILQLCCGHRADIIEQRRDGVLRYVKDKFIRSNLRKIPPTSESLFSKESFSTTLEKSGGVSKIFWPIRNAAQKSNWAAAQAGPSNTKPPAQGGQDLNNKGLYGRHSYTQPAQGAYSDFYPTQAGRFPVVMYPPQGFGYPYQGNNPTKRFTQNHTRNRSTRPENRPFQQRQPAQYDDGQGKNMRQQITKNFRSKRKP</sequence>
<feature type="compositionally biased region" description="Polar residues" evidence="1">
    <location>
        <begin position="382"/>
        <end position="394"/>
    </location>
</feature>
<gene>
    <name evidence="2" type="ORF">ABMA28_002290</name>
</gene>
<dbReference type="Proteomes" id="UP001549921">
    <property type="component" value="Unassembled WGS sequence"/>
</dbReference>
<feature type="compositionally biased region" description="Low complexity" evidence="1">
    <location>
        <begin position="1"/>
        <end position="14"/>
    </location>
</feature>
<protein>
    <submittedName>
        <fullName evidence="2">Uncharacterized protein</fullName>
    </submittedName>
</protein>